<proteinExistence type="predicted"/>
<dbReference type="InterPro" id="IPR036682">
    <property type="entry name" value="OS_D_A10/PebIII_sf"/>
</dbReference>
<evidence type="ECO:0000313" key="3">
    <source>
        <dbReference type="RefSeq" id="XP_018011283.1"/>
    </source>
</evidence>
<dbReference type="SUPFAM" id="SSF100910">
    <property type="entry name" value="Chemosensory protein Csp2"/>
    <property type="match status" value="1"/>
</dbReference>
<reference evidence="3" key="1">
    <citation type="submission" date="2025-08" db="UniProtKB">
        <authorList>
            <consortium name="RefSeq"/>
        </authorList>
    </citation>
    <scope>IDENTIFICATION</scope>
    <source>
        <tissue evidence="3">Whole organism</tissue>
    </source>
</reference>
<accession>A0A8B7NCF8</accession>
<dbReference type="KEGG" id="hazt:108668553"/>
<dbReference type="InterPro" id="IPR005055">
    <property type="entry name" value="A10/PebIII"/>
</dbReference>
<dbReference type="RefSeq" id="XP_018011283.1">
    <property type="nucleotide sequence ID" value="XM_018155794.2"/>
</dbReference>
<keyword evidence="1" id="KW-0732">Signal</keyword>
<feature type="signal peptide" evidence="1">
    <location>
        <begin position="1"/>
        <end position="24"/>
    </location>
</feature>
<evidence type="ECO:0000256" key="1">
    <source>
        <dbReference type="SAM" id="SignalP"/>
    </source>
</evidence>
<organism evidence="2 3">
    <name type="scientific">Hyalella azteca</name>
    <name type="common">Amphipod</name>
    <dbReference type="NCBI Taxonomy" id="294128"/>
    <lineage>
        <taxon>Eukaryota</taxon>
        <taxon>Metazoa</taxon>
        <taxon>Ecdysozoa</taxon>
        <taxon>Arthropoda</taxon>
        <taxon>Crustacea</taxon>
        <taxon>Multicrustacea</taxon>
        <taxon>Malacostraca</taxon>
        <taxon>Eumalacostraca</taxon>
        <taxon>Peracarida</taxon>
        <taxon>Amphipoda</taxon>
        <taxon>Senticaudata</taxon>
        <taxon>Talitrida</taxon>
        <taxon>Talitroidea</taxon>
        <taxon>Hyalellidae</taxon>
        <taxon>Hyalella</taxon>
    </lineage>
</organism>
<evidence type="ECO:0000313" key="2">
    <source>
        <dbReference type="Proteomes" id="UP000694843"/>
    </source>
</evidence>
<sequence>MMLEKFRTVMMQAVLIAVVVLCQASSLRPAPRKLEDLPESVSLLDISTSDIDFFLSNQRDVELFTECFLDLTSCTSRPARSLIREILKLGLEGECRTCSQEEQEILHAKGMHFIEQYSTKYRAQWRRVIPRLGFLLRNSQ</sequence>
<dbReference type="Pfam" id="PF03392">
    <property type="entry name" value="OS-D"/>
    <property type="match status" value="1"/>
</dbReference>
<gene>
    <name evidence="3" type="primary">LOC108668553</name>
</gene>
<protein>
    <submittedName>
        <fullName evidence="3">Uncharacterized protein LOC108668553</fullName>
    </submittedName>
</protein>
<dbReference type="GeneID" id="108668553"/>
<dbReference type="AlphaFoldDB" id="A0A8B7NCF8"/>
<name>A0A8B7NCF8_HYAAZ</name>
<dbReference type="Proteomes" id="UP000694843">
    <property type="component" value="Unplaced"/>
</dbReference>
<keyword evidence="2" id="KW-1185">Reference proteome</keyword>
<dbReference type="Gene3D" id="1.10.2080.10">
    <property type="entry name" value="Insect odorant-binding protein A10/Ejaculatory bulb-specific protein 3"/>
    <property type="match status" value="1"/>
</dbReference>
<feature type="chain" id="PRO_5034374316" evidence="1">
    <location>
        <begin position="25"/>
        <end position="140"/>
    </location>
</feature>